<dbReference type="Pfam" id="PF13442">
    <property type="entry name" value="Cytochrome_CBB3"/>
    <property type="match status" value="1"/>
</dbReference>
<keyword evidence="3" id="KW-0408">Iron</keyword>
<accession>A0A6S6YBT8</accession>
<protein>
    <submittedName>
        <fullName evidence="4">Uncharacterized protein</fullName>
    </submittedName>
</protein>
<dbReference type="GO" id="GO:0046872">
    <property type="term" value="F:metal ion binding"/>
    <property type="evidence" value="ECO:0007669"/>
    <property type="project" value="UniProtKB-KW"/>
</dbReference>
<name>A0A6S6YBT8_9PROT</name>
<dbReference type="KEGG" id="doe:DENOEST_2952"/>
<evidence type="ECO:0000313" key="4">
    <source>
        <dbReference type="EMBL" id="CAB1370106.1"/>
    </source>
</evidence>
<dbReference type="AlphaFoldDB" id="A0A6S6YBT8"/>
<dbReference type="InterPro" id="IPR036909">
    <property type="entry name" value="Cyt_c-like_dom_sf"/>
</dbReference>
<dbReference type="Gene3D" id="1.10.760.10">
    <property type="entry name" value="Cytochrome c-like domain"/>
    <property type="match status" value="1"/>
</dbReference>
<dbReference type="RefSeq" id="WP_145772323.1">
    <property type="nucleotide sequence ID" value="NZ_LR778301.1"/>
</dbReference>
<sequence length="105" mass="11253">MARLNRSGLSLLACFSMVAWAGNEGELIRLVRQDCGSCHGMTLKGGLGSPLTAQALMGKPLESLAATILYGRPGTAMPAWKSILNEGEALWIARKLVEGFPEEKH</sequence>
<organism evidence="4 5">
    <name type="scientific">Denitratisoma oestradiolicum</name>
    <dbReference type="NCBI Taxonomy" id="311182"/>
    <lineage>
        <taxon>Bacteria</taxon>
        <taxon>Pseudomonadati</taxon>
        <taxon>Pseudomonadota</taxon>
        <taxon>Betaproteobacteria</taxon>
        <taxon>Nitrosomonadales</taxon>
        <taxon>Sterolibacteriaceae</taxon>
        <taxon>Denitratisoma</taxon>
    </lineage>
</organism>
<evidence type="ECO:0000313" key="5">
    <source>
        <dbReference type="Proteomes" id="UP000515733"/>
    </source>
</evidence>
<reference evidence="4 5" key="1">
    <citation type="submission" date="2020-03" db="EMBL/GenBank/DDBJ databases">
        <authorList>
            <consortium name="Genoscope - CEA"/>
            <person name="William W."/>
        </authorList>
    </citation>
    <scope>NUCLEOTIDE SEQUENCE [LARGE SCALE GENOMIC DNA]</scope>
    <source>
        <strain evidence="5">DSM 16959</strain>
    </source>
</reference>
<proteinExistence type="predicted"/>
<dbReference type="Proteomes" id="UP000515733">
    <property type="component" value="Chromosome"/>
</dbReference>
<evidence type="ECO:0000256" key="2">
    <source>
        <dbReference type="ARBA" id="ARBA00022723"/>
    </source>
</evidence>
<dbReference type="SUPFAM" id="SSF46626">
    <property type="entry name" value="Cytochrome c"/>
    <property type="match status" value="1"/>
</dbReference>
<evidence type="ECO:0000256" key="1">
    <source>
        <dbReference type="ARBA" id="ARBA00022617"/>
    </source>
</evidence>
<dbReference type="InterPro" id="IPR009056">
    <property type="entry name" value="Cyt_c-like_dom"/>
</dbReference>
<dbReference type="GO" id="GO:0009055">
    <property type="term" value="F:electron transfer activity"/>
    <property type="evidence" value="ECO:0007669"/>
    <property type="project" value="InterPro"/>
</dbReference>
<keyword evidence="5" id="KW-1185">Reference proteome</keyword>
<gene>
    <name evidence="4" type="ORF">DENOEST_2952</name>
</gene>
<keyword evidence="1" id="KW-0349">Heme</keyword>
<dbReference type="OrthoDB" id="8689082at2"/>
<dbReference type="GO" id="GO:0020037">
    <property type="term" value="F:heme binding"/>
    <property type="evidence" value="ECO:0007669"/>
    <property type="project" value="InterPro"/>
</dbReference>
<evidence type="ECO:0000256" key="3">
    <source>
        <dbReference type="ARBA" id="ARBA00023004"/>
    </source>
</evidence>
<dbReference type="EMBL" id="LR778301">
    <property type="protein sequence ID" value="CAB1370106.1"/>
    <property type="molecule type" value="Genomic_DNA"/>
</dbReference>
<keyword evidence="2" id="KW-0479">Metal-binding</keyword>